<gene>
    <name evidence="1" type="ORF">TIFTF001_038214</name>
</gene>
<organism evidence="1 2">
    <name type="scientific">Ficus carica</name>
    <name type="common">Common fig</name>
    <dbReference type="NCBI Taxonomy" id="3494"/>
    <lineage>
        <taxon>Eukaryota</taxon>
        <taxon>Viridiplantae</taxon>
        <taxon>Streptophyta</taxon>
        <taxon>Embryophyta</taxon>
        <taxon>Tracheophyta</taxon>
        <taxon>Spermatophyta</taxon>
        <taxon>Magnoliopsida</taxon>
        <taxon>eudicotyledons</taxon>
        <taxon>Gunneridae</taxon>
        <taxon>Pentapetalae</taxon>
        <taxon>rosids</taxon>
        <taxon>fabids</taxon>
        <taxon>Rosales</taxon>
        <taxon>Moraceae</taxon>
        <taxon>Ficeae</taxon>
        <taxon>Ficus</taxon>
    </lineage>
</organism>
<evidence type="ECO:0000313" key="2">
    <source>
        <dbReference type="Proteomes" id="UP001187192"/>
    </source>
</evidence>
<name>A0AA88E7C7_FICCA</name>
<comment type="caution">
    <text evidence="1">The sequence shown here is derived from an EMBL/GenBank/DDBJ whole genome shotgun (WGS) entry which is preliminary data.</text>
</comment>
<reference evidence="1" key="1">
    <citation type="submission" date="2023-07" db="EMBL/GenBank/DDBJ databases">
        <title>draft genome sequence of fig (Ficus carica).</title>
        <authorList>
            <person name="Takahashi T."/>
            <person name="Nishimura K."/>
        </authorList>
    </citation>
    <scope>NUCLEOTIDE SEQUENCE</scope>
</reference>
<sequence length="107" mass="12524">MPNRMKVFLGLIVIAEEAGVELSVNDILALYYPQENSKDCGRYLMYLRRKKQMVGEMKNADRYWKNRYFFMLVNEKSLGALANAFFPLWGHLSKELKKPPSKALLFE</sequence>
<protein>
    <submittedName>
        <fullName evidence="1">Uncharacterized protein</fullName>
    </submittedName>
</protein>
<keyword evidence="2" id="KW-1185">Reference proteome</keyword>
<evidence type="ECO:0000313" key="1">
    <source>
        <dbReference type="EMBL" id="GMN69161.1"/>
    </source>
</evidence>
<dbReference type="Proteomes" id="UP001187192">
    <property type="component" value="Unassembled WGS sequence"/>
</dbReference>
<dbReference type="EMBL" id="BTGU01000780">
    <property type="protein sequence ID" value="GMN69161.1"/>
    <property type="molecule type" value="Genomic_DNA"/>
</dbReference>
<accession>A0AA88E7C7</accession>
<proteinExistence type="predicted"/>
<dbReference type="AlphaFoldDB" id="A0AA88E7C7"/>